<dbReference type="GO" id="GO:0043176">
    <property type="term" value="F:amine binding"/>
    <property type="evidence" value="ECO:0007669"/>
    <property type="project" value="InterPro"/>
</dbReference>
<reference evidence="2" key="1">
    <citation type="journal article" date="2015" name="PLoS ONE">
        <title>An Insight into the Sialome of the Lone Star Tick, Amblyomma americanum, with a Glimpse on Its Time Dependent Gene Expression.</title>
        <authorList>
            <person name="Karim S."/>
            <person name="Ribeiro J.M."/>
        </authorList>
    </citation>
    <scope>NUCLEOTIDE SEQUENCE</scope>
    <source>
        <tissue evidence="2">Salivary gland</tissue>
    </source>
</reference>
<keyword evidence="1" id="KW-0732">Signal</keyword>
<dbReference type="Gene3D" id="2.40.128.20">
    <property type="match status" value="1"/>
</dbReference>
<organism evidence="2">
    <name type="scientific">Amblyomma americanum</name>
    <name type="common">Lone star tick</name>
    <dbReference type="NCBI Taxonomy" id="6943"/>
    <lineage>
        <taxon>Eukaryota</taxon>
        <taxon>Metazoa</taxon>
        <taxon>Ecdysozoa</taxon>
        <taxon>Arthropoda</taxon>
        <taxon>Chelicerata</taxon>
        <taxon>Arachnida</taxon>
        <taxon>Acari</taxon>
        <taxon>Parasitiformes</taxon>
        <taxon>Ixodida</taxon>
        <taxon>Ixodoidea</taxon>
        <taxon>Ixodidae</taxon>
        <taxon>Amblyomminae</taxon>
        <taxon>Amblyomma</taxon>
    </lineage>
</organism>
<evidence type="ECO:0008006" key="3">
    <source>
        <dbReference type="Google" id="ProtNLM"/>
    </source>
</evidence>
<dbReference type="AlphaFoldDB" id="A0A0C9S4U7"/>
<dbReference type="Pfam" id="PF02098">
    <property type="entry name" value="His_binding"/>
    <property type="match status" value="1"/>
</dbReference>
<evidence type="ECO:0000256" key="1">
    <source>
        <dbReference type="SAM" id="SignalP"/>
    </source>
</evidence>
<feature type="chain" id="PRO_5002202876" description="Lipocalin-2 1" evidence="1">
    <location>
        <begin position="19"/>
        <end position="176"/>
    </location>
</feature>
<proteinExistence type="evidence at transcript level"/>
<name>A0A0C9S4U7_AMBAM</name>
<dbReference type="SUPFAM" id="SSF50814">
    <property type="entry name" value="Lipocalins"/>
    <property type="match status" value="1"/>
</dbReference>
<protein>
    <recommendedName>
        <fullName evidence="3">Lipocalin-2 1</fullName>
    </recommendedName>
</protein>
<dbReference type="EMBL" id="GBZX01000376">
    <property type="protein sequence ID" value="JAG92364.1"/>
    <property type="molecule type" value="mRNA"/>
</dbReference>
<evidence type="ECO:0000313" key="2">
    <source>
        <dbReference type="EMBL" id="JAG92364.1"/>
    </source>
</evidence>
<dbReference type="InterPro" id="IPR012674">
    <property type="entry name" value="Calycin"/>
</dbReference>
<sequence length="176" mass="20192">MSCFTMALFLALGATAFGQTNTPTLQNLKEAIETDQRIWVKYRSFQPDPLHTCTYVQSVKPTVATYEFEQHFKQGQTPMQTHLYGYVSNGEDNEPVLTIKNTTGSPGVAFTLRYWDSSVKCGILTFRNQKEGREECEMHVWNDYIQSQSRGLHLCEQELDYLCSGRKYGTYRPDCS</sequence>
<dbReference type="GO" id="GO:0030682">
    <property type="term" value="P:symbiont-mediated perturbation of host defenses"/>
    <property type="evidence" value="ECO:0007669"/>
    <property type="project" value="InterPro"/>
</dbReference>
<feature type="signal peptide" evidence="1">
    <location>
        <begin position="1"/>
        <end position="18"/>
    </location>
</feature>
<dbReference type="InterPro" id="IPR002970">
    <property type="entry name" value="Tick_his-bd"/>
</dbReference>
<accession>A0A0C9S4U7</accession>